<sequence length="387" mass="43255">MDLTPLNLSADNSTGDGNGTGAPMSLPHTEVASALIILVVIFMVSVTIVGNVLVIVAVLTSRALRAPQNLFLVSLASADILVGTLVIPFSLANEVMGYWYFGSTWCAFYLSLDVLFCTSSIVHLCAISLDRYWSVTKAMSYNLKRTPKRIKTMIAIVWVISAVISFPPLLMTKHAERECLLNDETWYILSSCLVSFFAPGLIMILVYCKIYKVAKQRSSTVFVAKNGLERQPSQSETCFVNRKDRFETESPSSQSSGSHQPSCRLSWASARASQLFLEQKSAPAAVAARQHLAVANKTKVAQMREKRFTFVLAVVMGVFVLCWFPFFFTYSLHAVCRDSCYVPDALFNVFFWIGYCNSSVNPIIYTIFNRDFRKSFKKIICRASKRT</sequence>
<feature type="transmembrane region" description="Helical" evidence="10">
    <location>
        <begin position="308"/>
        <end position="329"/>
    </location>
</feature>
<accession>A0A8C5F6L5</accession>
<evidence type="ECO:0000256" key="7">
    <source>
        <dbReference type="ARBA" id="ARBA00023170"/>
    </source>
</evidence>
<keyword evidence="8 9" id="KW-0807">Transducer</keyword>
<reference evidence="12" key="2">
    <citation type="submission" date="2025-09" db="UniProtKB">
        <authorList>
            <consortium name="Ensembl"/>
        </authorList>
    </citation>
    <scope>IDENTIFICATION</scope>
</reference>
<evidence type="ECO:0000256" key="10">
    <source>
        <dbReference type="SAM" id="Phobius"/>
    </source>
</evidence>
<evidence type="ECO:0000256" key="4">
    <source>
        <dbReference type="ARBA" id="ARBA00022989"/>
    </source>
</evidence>
<keyword evidence="4 10" id="KW-1133">Transmembrane helix</keyword>
<comment type="similarity">
    <text evidence="9">Belongs to the G-protein coupled receptor 1 family.</text>
</comment>
<evidence type="ECO:0000313" key="12">
    <source>
        <dbReference type="Ensembl" id="ENSGMOP00000010416.2"/>
    </source>
</evidence>
<dbReference type="Ensembl" id="ENSGMOT00000010698.2">
    <property type="protein sequence ID" value="ENSGMOP00000010416.2"/>
    <property type="gene ID" value="ENSGMOG00000009752.2"/>
</dbReference>
<keyword evidence="7 9" id="KW-0675">Receptor</keyword>
<evidence type="ECO:0000313" key="13">
    <source>
        <dbReference type="Proteomes" id="UP000694546"/>
    </source>
</evidence>
<proteinExistence type="inferred from homology"/>
<dbReference type="PANTHER" id="PTHR24248">
    <property type="entry name" value="ADRENERGIC RECEPTOR-RELATED G-PROTEIN COUPLED RECEPTOR"/>
    <property type="match status" value="1"/>
</dbReference>
<name>A0A8C5F6L5_GADMO</name>
<dbReference type="PANTHER" id="PTHR24248:SF0">
    <property type="entry name" value="ALPHA-2DA ADRENERGIC RECEPTOR-RELATED"/>
    <property type="match status" value="1"/>
</dbReference>
<dbReference type="InterPro" id="IPR000276">
    <property type="entry name" value="GPCR_Rhodpsn"/>
</dbReference>
<feature type="transmembrane region" description="Helical" evidence="10">
    <location>
        <begin position="70"/>
        <end position="92"/>
    </location>
</feature>
<dbReference type="InterPro" id="IPR002233">
    <property type="entry name" value="ADR_fam"/>
</dbReference>
<protein>
    <submittedName>
        <fullName evidence="12">Adrenergic, alpha-2D-, receptor a</fullName>
    </submittedName>
</protein>
<dbReference type="SMART" id="SM01381">
    <property type="entry name" value="7TM_GPCR_Srsx"/>
    <property type="match status" value="1"/>
</dbReference>
<evidence type="ECO:0000256" key="8">
    <source>
        <dbReference type="ARBA" id="ARBA00023224"/>
    </source>
</evidence>
<dbReference type="PRINTS" id="PR00237">
    <property type="entry name" value="GPCRRHODOPSN"/>
</dbReference>
<feature type="domain" description="G-protein coupled receptors family 1 profile" evidence="11">
    <location>
        <begin position="50"/>
        <end position="365"/>
    </location>
</feature>
<evidence type="ECO:0000256" key="2">
    <source>
        <dbReference type="ARBA" id="ARBA00022475"/>
    </source>
</evidence>
<dbReference type="Proteomes" id="UP000694546">
    <property type="component" value="Chromosome 10"/>
</dbReference>
<feature type="transmembrane region" description="Helical" evidence="10">
    <location>
        <begin position="98"/>
        <end position="129"/>
    </location>
</feature>
<evidence type="ECO:0000256" key="3">
    <source>
        <dbReference type="ARBA" id="ARBA00022692"/>
    </source>
</evidence>
<feature type="transmembrane region" description="Helical" evidence="10">
    <location>
        <begin position="31"/>
        <end position="58"/>
    </location>
</feature>
<dbReference type="CDD" id="cd15324">
    <property type="entry name" value="7tmA_alpha-2D_AR"/>
    <property type="match status" value="1"/>
</dbReference>
<dbReference type="InterPro" id="IPR017452">
    <property type="entry name" value="GPCR_Rhodpsn_7TM"/>
</dbReference>
<dbReference type="FunFam" id="1.20.1070.10:FF:000346">
    <property type="entry name" value="Adrenergic, alpha-2D-, receptor a"/>
    <property type="match status" value="1"/>
</dbReference>
<keyword evidence="3 9" id="KW-0812">Transmembrane</keyword>
<keyword evidence="13" id="KW-1185">Reference proteome</keyword>
<reference evidence="12" key="1">
    <citation type="submission" date="2025-08" db="UniProtKB">
        <authorList>
            <consortium name="Ensembl"/>
        </authorList>
    </citation>
    <scope>IDENTIFICATION</scope>
</reference>
<organism evidence="12 13">
    <name type="scientific">Gadus morhua</name>
    <name type="common">Atlantic cod</name>
    <dbReference type="NCBI Taxonomy" id="8049"/>
    <lineage>
        <taxon>Eukaryota</taxon>
        <taxon>Metazoa</taxon>
        <taxon>Chordata</taxon>
        <taxon>Craniata</taxon>
        <taxon>Vertebrata</taxon>
        <taxon>Euteleostomi</taxon>
        <taxon>Actinopterygii</taxon>
        <taxon>Neopterygii</taxon>
        <taxon>Teleostei</taxon>
        <taxon>Neoteleostei</taxon>
        <taxon>Acanthomorphata</taxon>
        <taxon>Zeiogadaria</taxon>
        <taxon>Gadariae</taxon>
        <taxon>Gadiformes</taxon>
        <taxon>Gadoidei</taxon>
        <taxon>Gadidae</taxon>
        <taxon>Gadus</taxon>
    </lineage>
</organism>
<dbReference type="PROSITE" id="PS00237">
    <property type="entry name" value="G_PROTEIN_RECEP_F1_1"/>
    <property type="match status" value="1"/>
</dbReference>
<dbReference type="GO" id="GO:0004938">
    <property type="term" value="F:alpha2-adrenergic receptor activity"/>
    <property type="evidence" value="ECO:0007669"/>
    <property type="project" value="Ensembl"/>
</dbReference>
<dbReference type="PRINTS" id="PR01103">
    <property type="entry name" value="ADRENERGICR"/>
</dbReference>
<dbReference type="AlphaFoldDB" id="A0A8C5F6L5"/>
<keyword evidence="6 10" id="KW-0472">Membrane</keyword>
<dbReference type="Pfam" id="PF00001">
    <property type="entry name" value="7tm_1"/>
    <property type="match status" value="1"/>
</dbReference>
<dbReference type="Gene3D" id="1.20.1070.10">
    <property type="entry name" value="Rhodopsin 7-helix transmembrane proteins"/>
    <property type="match status" value="1"/>
</dbReference>
<evidence type="ECO:0000259" key="11">
    <source>
        <dbReference type="PROSITE" id="PS50262"/>
    </source>
</evidence>
<dbReference type="SUPFAM" id="SSF81321">
    <property type="entry name" value="Family A G protein-coupled receptor-like"/>
    <property type="match status" value="1"/>
</dbReference>
<dbReference type="OMA" id="CPPQSCR"/>
<dbReference type="PROSITE" id="PS50262">
    <property type="entry name" value="G_PROTEIN_RECEP_F1_2"/>
    <property type="match status" value="1"/>
</dbReference>
<evidence type="ECO:0000256" key="5">
    <source>
        <dbReference type="ARBA" id="ARBA00023040"/>
    </source>
</evidence>
<dbReference type="GO" id="GO:0005886">
    <property type="term" value="C:plasma membrane"/>
    <property type="evidence" value="ECO:0007669"/>
    <property type="project" value="UniProtKB-SubCell"/>
</dbReference>
<evidence type="ECO:0000256" key="1">
    <source>
        <dbReference type="ARBA" id="ARBA00004651"/>
    </source>
</evidence>
<dbReference type="GO" id="GO:0051379">
    <property type="term" value="F:epinephrine binding"/>
    <property type="evidence" value="ECO:0007669"/>
    <property type="project" value="TreeGrafter"/>
</dbReference>
<keyword evidence="2" id="KW-1003">Cell membrane</keyword>
<keyword evidence="5 9" id="KW-0297">G-protein coupled receptor</keyword>
<feature type="transmembrane region" description="Helical" evidence="10">
    <location>
        <begin position="150"/>
        <end position="166"/>
    </location>
</feature>
<evidence type="ECO:0000256" key="6">
    <source>
        <dbReference type="ARBA" id="ARBA00023136"/>
    </source>
</evidence>
<feature type="transmembrane region" description="Helical" evidence="10">
    <location>
        <begin position="349"/>
        <end position="368"/>
    </location>
</feature>
<evidence type="ECO:0000256" key="9">
    <source>
        <dbReference type="RuleBase" id="RU000688"/>
    </source>
</evidence>
<dbReference type="GeneTree" id="ENSGT00940000164356"/>
<comment type="subcellular location">
    <subcellularLocation>
        <location evidence="1">Cell membrane</location>
        <topology evidence="1">Multi-pass membrane protein</topology>
    </subcellularLocation>
</comment>
<feature type="transmembrane region" description="Helical" evidence="10">
    <location>
        <begin position="186"/>
        <end position="208"/>
    </location>
</feature>